<name>A0A7J7IQX1_9RHOD</name>
<evidence type="ECO:0000313" key="2">
    <source>
        <dbReference type="EMBL" id="KAF6005522.1"/>
    </source>
</evidence>
<dbReference type="Proteomes" id="UP000530660">
    <property type="component" value="Unassembled WGS sequence"/>
</dbReference>
<organism evidence="2 3">
    <name type="scientific">Cyanidiococcus yangmingshanensis</name>
    <dbReference type="NCBI Taxonomy" id="2690220"/>
    <lineage>
        <taxon>Eukaryota</taxon>
        <taxon>Rhodophyta</taxon>
        <taxon>Bangiophyceae</taxon>
        <taxon>Cyanidiales</taxon>
        <taxon>Cyanidiaceae</taxon>
        <taxon>Cyanidiococcus</taxon>
    </lineage>
</organism>
<evidence type="ECO:0000256" key="1">
    <source>
        <dbReference type="SAM" id="MobiDB-lite"/>
    </source>
</evidence>
<dbReference type="EMBL" id="VWRR01000001">
    <property type="protein sequence ID" value="KAF6005522.1"/>
    <property type="molecule type" value="Genomic_DNA"/>
</dbReference>
<sequence length="265" mass="30968">MIPRLARLARPRDECSHSLSVSDSTGFIVCLGWAEALGGASARGRSQLKRGLRNEQRFTWRLGRSFGKSRFVALRMHQPQDQSEEKGDPGSNKQPARGQWARLRHWRTALHSRLWAGLEAMGRVEAILFFFFPERYLRNLIYERDPAAPSLIVLWYEMLWEYAASRYEEELRRQSFLARPLGCLLRYTKRDVFSRERRVKKLRALRQYRCRRCRNAKVVQCERCKGTGIDPYAWDACPRCRATGKHPCPLCCVNKPMFPSMPSRD</sequence>
<proteinExistence type="predicted"/>
<reference evidence="2 3" key="1">
    <citation type="journal article" date="2020" name="J. Phycol.">
        <title>Comparative genome analysis reveals Cyanidiococcus gen. nov., a new extremophilic red algal genus sister to Cyanidioschyzon (Cyanidioschyzonaceae, Rhodophyta).</title>
        <authorList>
            <person name="Liu S.-L."/>
            <person name="Chiang Y.-R."/>
            <person name="Yoon H.S."/>
            <person name="Fu H.-Y."/>
        </authorList>
    </citation>
    <scope>NUCLEOTIDE SEQUENCE [LARGE SCALE GENOMIC DNA]</scope>
    <source>
        <strain evidence="2 3">THAL066</strain>
    </source>
</reference>
<evidence type="ECO:0000313" key="3">
    <source>
        <dbReference type="Proteomes" id="UP000530660"/>
    </source>
</evidence>
<keyword evidence="3" id="KW-1185">Reference proteome</keyword>
<gene>
    <name evidence="2" type="ORF">F1559_005126</name>
</gene>
<comment type="caution">
    <text evidence="2">The sequence shown here is derived from an EMBL/GenBank/DDBJ whole genome shotgun (WGS) entry which is preliminary data.</text>
</comment>
<dbReference type="AlphaFoldDB" id="A0A7J7IQX1"/>
<accession>A0A7J7IQX1</accession>
<feature type="region of interest" description="Disordered" evidence="1">
    <location>
        <begin position="77"/>
        <end position="96"/>
    </location>
</feature>
<protein>
    <submittedName>
        <fullName evidence="2">Uncharacterized protein</fullName>
    </submittedName>
</protein>